<feature type="compositionally biased region" description="Basic and acidic residues" evidence="5">
    <location>
        <begin position="752"/>
        <end position="765"/>
    </location>
</feature>
<dbReference type="PANTHER" id="PTHR34105">
    <property type="entry name" value="PROLINE-, GLUTAMIC ACID- AND LEUCINE-RICH PROTEIN 1"/>
    <property type="match status" value="1"/>
</dbReference>
<reference evidence="7" key="1">
    <citation type="journal article" date="2020" name="Stud. Mycol.">
        <title>101 Dothideomycetes genomes: a test case for predicting lifestyles and emergence of pathogens.</title>
        <authorList>
            <person name="Haridas S."/>
            <person name="Albert R."/>
            <person name="Binder M."/>
            <person name="Bloem J."/>
            <person name="Labutti K."/>
            <person name="Salamov A."/>
            <person name="Andreopoulos B."/>
            <person name="Baker S."/>
            <person name="Barry K."/>
            <person name="Bills G."/>
            <person name="Bluhm B."/>
            <person name="Cannon C."/>
            <person name="Castanera R."/>
            <person name="Culley D."/>
            <person name="Daum C."/>
            <person name="Ezra D."/>
            <person name="Gonzalez J."/>
            <person name="Henrissat B."/>
            <person name="Kuo A."/>
            <person name="Liang C."/>
            <person name="Lipzen A."/>
            <person name="Lutzoni F."/>
            <person name="Magnuson J."/>
            <person name="Mondo S."/>
            <person name="Nolan M."/>
            <person name="Ohm R."/>
            <person name="Pangilinan J."/>
            <person name="Park H.-J."/>
            <person name="Ramirez L."/>
            <person name="Alfaro M."/>
            <person name="Sun H."/>
            <person name="Tritt A."/>
            <person name="Yoshinaga Y."/>
            <person name="Zwiers L.-H."/>
            <person name="Turgeon B."/>
            <person name="Goodwin S."/>
            <person name="Spatafora J."/>
            <person name="Crous P."/>
            <person name="Grigoriev I."/>
        </authorList>
    </citation>
    <scope>NUCLEOTIDE SEQUENCE</scope>
    <source>
        <strain evidence="7">Tuck. ex Michener</strain>
    </source>
</reference>
<comment type="subcellular location">
    <subcellularLocation>
        <location evidence="1">Nucleus</location>
    </subcellularLocation>
</comment>
<accession>A0A6A6HMC7</accession>
<gene>
    <name evidence="7" type="ORF">EV356DRAFT_505905</name>
</gene>
<feature type="compositionally biased region" description="Basic and acidic residues" evidence="5">
    <location>
        <begin position="610"/>
        <end position="627"/>
    </location>
</feature>
<proteinExistence type="inferred from homology"/>
<feature type="compositionally biased region" description="Polar residues" evidence="5">
    <location>
        <begin position="720"/>
        <end position="729"/>
    </location>
</feature>
<dbReference type="InterPro" id="IPR012583">
    <property type="entry name" value="RIX1_N"/>
</dbReference>
<dbReference type="GO" id="GO:0006364">
    <property type="term" value="P:rRNA processing"/>
    <property type="evidence" value="ECO:0007669"/>
    <property type="project" value="TreeGrafter"/>
</dbReference>
<dbReference type="SUPFAM" id="SSF48371">
    <property type="entry name" value="ARM repeat"/>
    <property type="match status" value="1"/>
</dbReference>
<evidence type="ECO:0000259" key="6">
    <source>
        <dbReference type="Pfam" id="PF08167"/>
    </source>
</evidence>
<evidence type="ECO:0000313" key="7">
    <source>
        <dbReference type="EMBL" id="KAF2238590.1"/>
    </source>
</evidence>
<dbReference type="EMBL" id="ML991775">
    <property type="protein sequence ID" value="KAF2238590.1"/>
    <property type="molecule type" value="Genomic_DNA"/>
</dbReference>
<sequence length="790" mass="86136">MADSKSQARLLPTALLHSASQQLSTTPKEHLLRIVPHIAGGLATCSSLLAKPLGHKDGKGSEEALAVHRFTTQLSAFLQDRGPERRWAGVVLTKATIECGGLNILQRNSTWVKNLLLLLSKSNPSTIHLLTILALTRIFILTHDLPKLTRELTTPSLPPFIAACLDIVKQHSTQNIGDSSVIWSILESFNHLLPLHPTTFRPFQSQLQDLLRFSIVPTSKIAYSSNSDTGNIRKSAQYLFVRLHRCAPKAAAAEEWQSLVSVAVESAHVTADLVFRSLIELGRGDRQAKSSPGPIGTELESGSDPLHLPGWKGIRAGCERLEHILELLECIFKLSNSTPVNGQIGLVLTLLTRVFMVRVPSPEDEKLSKDNLYNPAVPRDELLGLLQNLPSLHTSALDLFITMIDRLGAPLLSSVPTDFLSYVVRIFDTEKLDLLLKATSYRLIKILIEKKGSMLNPTLVGSLSAVMTECSLDCSALNQDLTLDQCGDAVLEENQERAVPRRVPKQLQQAASTLLPVLLAKLPAPNVSLGSRARMDQAAILSGNHEALVGSVLNPSGRSSVMPFLLRASPKTAESEAILRPRLPPISIGVTGLDGAFDDYSEQQDSDGESEQKSSEEAEAQQDRLDNDTSVTNTSVQDDFGKRKRAEENTPSFEGSELPTRSGSDKDESVHTPLEQSKAMADTIDSENVDATVEEAVTTGLEPKARPYKRVRFSDPEVESLNQSTSSANLRGEEEPTPIPIPVVVASSSEVHAQDEATRTHKAGDDGDDDNFDLPQLTMEEDTDEDEGLD</sequence>
<keyword evidence="4" id="KW-0539">Nucleus</keyword>
<feature type="compositionally biased region" description="Acidic residues" evidence="5">
    <location>
        <begin position="779"/>
        <end position="790"/>
    </location>
</feature>
<evidence type="ECO:0000256" key="4">
    <source>
        <dbReference type="ARBA" id="ARBA00023242"/>
    </source>
</evidence>
<evidence type="ECO:0000313" key="8">
    <source>
        <dbReference type="Proteomes" id="UP000800092"/>
    </source>
</evidence>
<dbReference type="OrthoDB" id="20900at2759"/>
<name>A0A6A6HMC7_VIRVR</name>
<evidence type="ECO:0000256" key="5">
    <source>
        <dbReference type="SAM" id="MobiDB-lite"/>
    </source>
</evidence>
<feature type="compositionally biased region" description="Basic and acidic residues" evidence="5">
    <location>
        <begin position="639"/>
        <end position="648"/>
    </location>
</feature>
<protein>
    <recommendedName>
        <fullName evidence="3">Pre-rRNA-processing protein RIX1</fullName>
    </recommendedName>
</protein>
<dbReference type="GO" id="GO:0005634">
    <property type="term" value="C:nucleus"/>
    <property type="evidence" value="ECO:0007669"/>
    <property type="project" value="UniProtKB-SubCell"/>
</dbReference>
<feature type="domain" description="Pre-rRNA-processing protein RIX1 N-terminal" evidence="6">
    <location>
        <begin position="19"/>
        <end position="217"/>
    </location>
</feature>
<evidence type="ECO:0000256" key="3">
    <source>
        <dbReference type="ARBA" id="ARBA00021502"/>
    </source>
</evidence>
<feature type="compositionally biased region" description="Polar residues" evidence="5">
    <location>
        <begin position="628"/>
        <end position="637"/>
    </location>
</feature>
<feature type="region of interest" description="Disordered" evidence="5">
    <location>
        <begin position="708"/>
        <end position="790"/>
    </location>
</feature>
<comment type="similarity">
    <text evidence="2">Belongs to the RIX1/PELP1 family.</text>
</comment>
<feature type="compositionally biased region" description="Low complexity" evidence="5">
    <location>
        <begin position="742"/>
        <end position="751"/>
    </location>
</feature>
<dbReference type="PANTHER" id="PTHR34105:SF1">
    <property type="entry name" value="PROLINE-, GLUTAMIC ACID- AND LEUCINE-RICH PROTEIN 1"/>
    <property type="match status" value="1"/>
</dbReference>
<dbReference type="Proteomes" id="UP000800092">
    <property type="component" value="Unassembled WGS sequence"/>
</dbReference>
<dbReference type="AlphaFoldDB" id="A0A6A6HMC7"/>
<feature type="compositionally biased region" description="Acidic residues" evidence="5">
    <location>
        <begin position="596"/>
        <end position="609"/>
    </location>
</feature>
<keyword evidence="8" id="KW-1185">Reference proteome</keyword>
<dbReference type="InterPro" id="IPR016024">
    <property type="entry name" value="ARM-type_fold"/>
</dbReference>
<dbReference type="Pfam" id="PF08167">
    <property type="entry name" value="RIX1"/>
    <property type="match status" value="1"/>
</dbReference>
<evidence type="ECO:0000256" key="2">
    <source>
        <dbReference type="ARBA" id="ARBA00010511"/>
    </source>
</evidence>
<organism evidence="7 8">
    <name type="scientific">Viridothelium virens</name>
    <name type="common">Speckled blister lichen</name>
    <name type="synonym">Trypethelium virens</name>
    <dbReference type="NCBI Taxonomy" id="1048519"/>
    <lineage>
        <taxon>Eukaryota</taxon>
        <taxon>Fungi</taxon>
        <taxon>Dikarya</taxon>
        <taxon>Ascomycota</taxon>
        <taxon>Pezizomycotina</taxon>
        <taxon>Dothideomycetes</taxon>
        <taxon>Dothideomycetes incertae sedis</taxon>
        <taxon>Trypetheliales</taxon>
        <taxon>Trypetheliaceae</taxon>
        <taxon>Viridothelium</taxon>
    </lineage>
</organism>
<evidence type="ECO:0000256" key="1">
    <source>
        <dbReference type="ARBA" id="ARBA00004123"/>
    </source>
</evidence>
<feature type="region of interest" description="Disordered" evidence="5">
    <location>
        <begin position="590"/>
        <end position="690"/>
    </location>
</feature>